<dbReference type="InterPro" id="IPR050556">
    <property type="entry name" value="Type_II_TA_system_RNase"/>
</dbReference>
<comment type="cofactor">
    <cofactor evidence="1 8">
        <name>Mg(2+)</name>
        <dbReference type="ChEBI" id="CHEBI:18420"/>
    </cofactor>
</comment>
<protein>
    <recommendedName>
        <fullName evidence="8">Ribonuclease VapC</fullName>
        <shortName evidence="8">RNase VapC</shortName>
        <ecNumber evidence="8">3.1.-.-</ecNumber>
    </recommendedName>
    <alternativeName>
        <fullName evidence="8">Toxin VapC</fullName>
    </alternativeName>
</protein>
<dbReference type="PANTHER" id="PTHR33653">
    <property type="entry name" value="RIBONUCLEASE VAPC2"/>
    <property type="match status" value="1"/>
</dbReference>
<sequence length="130" mass="14703">MLIGERVLDSDVLIDHLRGSRTYAGYIERYERGELRGYISAITVAELLAAKRTREPTERRRIERLLSLFVIVPIDATIAALAGELRRDFGISLPDAIVAATALTLGLTLVTRNIRDFRLIPNLRLEVPYR</sequence>
<feature type="transmembrane region" description="Helical" evidence="9">
    <location>
        <begin position="89"/>
        <end position="110"/>
    </location>
</feature>
<evidence type="ECO:0000313" key="11">
    <source>
        <dbReference type="EMBL" id="MCS3918635.1"/>
    </source>
</evidence>
<keyword evidence="3 8" id="KW-0540">Nuclease</keyword>
<comment type="similarity">
    <text evidence="7 8">Belongs to the PINc/VapC protein family.</text>
</comment>
<evidence type="ECO:0000256" key="3">
    <source>
        <dbReference type="ARBA" id="ARBA00022722"/>
    </source>
</evidence>
<evidence type="ECO:0000259" key="10">
    <source>
        <dbReference type="SMART" id="SM00670"/>
    </source>
</evidence>
<feature type="domain" description="PIN" evidence="10">
    <location>
        <begin position="4"/>
        <end position="118"/>
    </location>
</feature>
<dbReference type="CDD" id="cd18741">
    <property type="entry name" value="PIN_VapC4-5_FitB-like"/>
    <property type="match status" value="1"/>
</dbReference>
<evidence type="ECO:0000256" key="9">
    <source>
        <dbReference type="SAM" id="Phobius"/>
    </source>
</evidence>
<dbReference type="RefSeq" id="WP_259094620.1">
    <property type="nucleotide sequence ID" value="NZ_CP130454.1"/>
</dbReference>
<gene>
    <name evidence="8" type="primary">vapC</name>
    <name evidence="11" type="ORF">M2350_001035</name>
</gene>
<accession>A0ABT2EL20</accession>
<dbReference type="Proteomes" id="UP001204798">
    <property type="component" value="Unassembled WGS sequence"/>
</dbReference>
<keyword evidence="9" id="KW-0812">Transmembrane</keyword>
<comment type="function">
    <text evidence="8">Toxic component of a toxin-antitoxin (TA) system. An RNase.</text>
</comment>
<evidence type="ECO:0000256" key="6">
    <source>
        <dbReference type="ARBA" id="ARBA00022842"/>
    </source>
</evidence>
<keyword evidence="2 8" id="KW-1277">Toxin-antitoxin system</keyword>
<dbReference type="SMART" id="SM00670">
    <property type="entry name" value="PINc"/>
    <property type="match status" value="1"/>
</dbReference>
<dbReference type="SUPFAM" id="SSF88723">
    <property type="entry name" value="PIN domain-like"/>
    <property type="match status" value="1"/>
</dbReference>
<keyword evidence="5 8" id="KW-0378">Hydrolase</keyword>
<dbReference type="EMBL" id="JANUCP010000002">
    <property type="protein sequence ID" value="MCS3918635.1"/>
    <property type="molecule type" value="Genomic_DNA"/>
</dbReference>
<name>A0ABT2EL20_9BACT</name>
<keyword evidence="12" id="KW-1185">Reference proteome</keyword>
<dbReference type="HAMAP" id="MF_00265">
    <property type="entry name" value="VapC_Nob1"/>
    <property type="match status" value="1"/>
</dbReference>
<reference evidence="11 12" key="1">
    <citation type="submission" date="2022-08" db="EMBL/GenBank/DDBJ databases">
        <title>Bacterial and archaeal communities from various locations to study Microbial Dark Matter (Phase II).</title>
        <authorList>
            <person name="Stepanauskas R."/>
        </authorList>
    </citation>
    <scope>NUCLEOTIDE SEQUENCE [LARGE SCALE GENOMIC DNA]</scope>
    <source>
        <strain evidence="11 12">PD1</strain>
    </source>
</reference>
<evidence type="ECO:0000256" key="7">
    <source>
        <dbReference type="ARBA" id="ARBA00038093"/>
    </source>
</evidence>
<dbReference type="Pfam" id="PF01850">
    <property type="entry name" value="PIN"/>
    <property type="match status" value="1"/>
</dbReference>
<evidence type="ECO:0000313" key="12">
    <source>
        <dbReference type="Proteomes" id="UP001204798"/>
    </source>
</evidence>
<dbReference type="InterPro" id="IPR002716">
    <property type="entry name" value="PIN_dom"/>
</dbReference>
<comment type="caution">
    <text evidence="11">The sequence shown here is derived from an EMBL/GenBank/DDBJ whole genome shotgun (WGS) entry which is preliminary data.</text>
</comment>
<evidence type="ECO:0000256" key="2">
    <source>
        <dbReference type="ARBA" id="ARBA00022649"/>
    </source>
</evidence>
<evidence type="ECO:0000256" key="1">
    <source>
        <dbReference type="ARBA" id="ARBA00001946"/>
    </source>
</evidence>
<dbReference type="InterPro" id="IPR029060">
    <property type="entry name" value="PIN-like_dom_sf"/>
</dbReference>
<feature type="binding site" evidence="8">
    <location>
        <position position="95"/>
    </location>
    <ligand>
        <name>Mg(2+)</name>
        <dbReference type="ChEBI" id="CHEBI:18420"/>
    </ligand>
</feature>
<dbReference type="EC" id="3.1.-.-" evidence="8"/>
<organism evidence="11 12">
    <name type="scientific">Candidatus Fervidibacter sacchari</name>
    <dbReference type="NCBI Taxonomy" id="1448929"/>
    <lineage>
        <taxon>Bacteria</taxon>
        <taxon>Candidatus Fervidibacterota</taxon>
        <taxon>Candidatus Fervidibacter</taxon>
    </lineage>
</organism>
<evidence type="ECO:0000256" key="4">
    <source>
        <dbReference type="ARBA" id="ARBA00022723"/>
    </source>
</evidence>
<feature type="transmembrane region" description="Helical" evidence="9">
    <location>
        <begin position="65"/>
        <end position="83"/>
    </location>
</feature>
<keyword evidence="4 8" id="KW-0479">Metal-binding</keyword>
<dbReference type="Gene3D" id="3.40.50.1010">
    <property type="entry name" value="5'-nuclease"/>
    <property type="match status" value="1"/>
</dbReference>
<evidence type="ECO:0000256" key="5">
    <source>
        <dbReference type="ARBA" id="ARBA00022801"/>
    </source>
</evidence>
<proteinExistence type="inferred from homology"/>
<dbReference type="InterPro" id="IPR022907">
    <property type="entry name" value="VapC_family"/>
</dbReference>
<evidence type="ECO:0000256" key="8">
    <source>
        <dbReference type="HAMAP-Rule" id="MF_00265"/>
    </source>
</evidence>
<keyword evidence="9" id="KW-0472">Membrane</keyword>
<keyword evidence="8" id="KW-0800">Toxin</keyword>
<dbReference type="PANTHER" id="PTHR33653:SF1">
    <property type="entry name" value="RIBONUCLEASE VAPC2"/>
    <property type="match status" value="1"/>
</dbReference>
<keyword evidence="6 8" id="KW-0460">Magnesium</keyword>
<feature type="binding site" evidence="8">
    <location>
        <position position="9"/>
    </location>
    <ligand>
        <name>Mg(2+)</name>
        <dbReference type="ChEBI" id="CHEBI:18420"/>
    </ligand>
</feature>
<keyword evidence="9" id="KW-1133">Transmembrane helix</keyword>